<reference evidence="2 3" key="1">
    <citation type="journal article" date="2017" name="Curr. Biol.">
        <title>Genome architecture and evolution of a unichromosomal asexual nematode.</title>
        <authorList>
            <person name="Fradin H."/>
            <person name="Zegar C."/>
            <person name="Gutwein M."/>
            <person name="Lucas J."/>
            <person name="Kovtun M."/>
            <person name="Corcoran D."/>
            <person name="Baugh L.R."/>
            <person name="Kiontke K."/>
            <person name="Gunsalus K."/>
            <person name="Fitch D.H."/>
            <person name="Piano F."/>
        </authorList>
    </citation>
    <scope>NUCLEOTIDE SEQUENCE [LARGE SCALE GENOMIC DNA]</scope>
    <source>
        <strain evidence="2">PF1309</strain>
    </source>
</reference>
<comment type="caution">
    <text evidence="2">The sequence shown here is derived from an EMBL/GenBank/DDBJ whole genome shotgun (WGS) entry which is preliminary data.</text>
</comment>
<proteinExistence type="predicted"/>
<dbReference type="AlphaFoldDB" id="A0A2A2KEW7"/>
<gene>
    <name evidence="2" type="ORF">WR25_02637</name>
</gene>
<name>A0A2A2KEW7_9BILA</name>
<feature type="compositionally biased region" description="Basic and acidic residues" evidence="1">
    <location>
        <begin position="51"/>
        <end position="68"/>
    </location>
</feature>
<evidence type="ECO:0000256" key="1">
    <source>
        <dbReference type="SAM" id="MobiDB-lite"/>
    </source>
</evidence>
<evidence type="ECO:0000313" key="2">
    <source>
        <dbReference type="EMBL" id="PAV72450.1"/>
    </source>
</evidence>
<evidence type="ECO:0000313" key="3">
    <source>
        <dbReference type="Proteomes" id="UP000218231"/>
    </source>
</evidence>
<dbReference type="EMBL" id="LIAE01008785">
    <property type="protein sequence ID" value="PAV72450.1"/>
    <property type="molecule type" value="Genomic_DNA"/>
</dbReference>
<protein>
    <submittedName>
        <fullName evidence="2">Uncharacterized protein</fullName>
    </submittedName>
</protein>
<feature type="compositionally biased region" description="Basic and acidic residues" evidence="1">
    <location>
        <begin position="15"/>
        <end position="31"/>
    </location>
</feature>
<accession>A0A2A2KEW7</accession>
<feature type="region of interest" description="Disordered" evidence="1">
    <location>
        <begin position="1"/>
        <end position="84"/>
    </location>
</feature>
<keyword evidence="3" id="KW-1185">Reference proteome</keyword>
<sequence>MREKLRPRVAAMGTDIRKAPTRREERGDDIYGHPQFELLDRMNSDPSGWKKVYEDEKGSSEKEEEPRVPMENQEIEPFNRHTEHDMEIPEWKGFNSSVCHFW</sequence>
<organism evidence="2 3">
    <name type="scientific">Diploscapter pachys</name>
    <dbReference type="NCBI Taxonomy" id="2018661"/>
    <lineage>
        <taxon>Eukaryota</taxon>
        <taxon>Metazoa</taxon>
        <taxon>Ecdysozoa</taxon>
        <taxon>Nematoda</taxon>
        <taxon>Chromadorea</taxon>
        <taxon>Rhabditida</taxon>
        <taxon>Rhabditina</taxon>
        <taxon>Rhabditomorpha</taxon>
        <taxon>Rhabditoidea</taxon>
        <taxon>Rhabditidae</taxon>
        <taxon>Diploscapter</taxon>
    </lineage>
</organism>
<dbReference type="Proteomes" id="UP000218231">
    <property type="component" value="Unassembled WGS sequence"/>
</dbReference>